<keyword evidence="2" id="KW-1185">Reference proteome</keyword>
<evidence type="ECO:0000313" key="2">
    <source>
        <dbReference type="Proteomes" id="UP000823485"/>
    </source>
</evidence>
<proteinExistence type="predicted"/>
<dbReference type="Proteomes" id="UP000823485">
    <property type="component" value="Unassembled WGS sequence"/>
</dbReference>
<protein>
    <submittedName>
        <fullName evidence="1">Uncharacterized protein</fullName>
    </submittedName>
</protein>
<sequence length="165" mass="18806">MSAFVKIKKVIAKGSLIGKDMALVCKGTRVEGTHIFLMKPKFHFYDSLISNTPLDPHHSESFRLSPLHVETTILIEIKADVHKWRAAISIDLNKWKFFVGPYLDETGFFPQRMAYMLLASFGLKNNRHELSFATLATMRNSYVRYIRSPHLHRDQGGKGGPESKS</sequence>
<organism evidence="1 2">
    <name type="scientific">Siminovitchia thermophila</name>
    <dbReference type="NCBI Taxonomy" id="1245522"/>
    <lineage>
        <taxon>Bacteria</taxon>
        <taxon>Bacillati</taxon>
        <taxon>Bacillota</taxon>
        <taxon>Bacilli</taxon>
        <taxon>Bacillales</taxon>
        <taxon>Bacillaceae</taxon>
        <taxon>Siminovitchia</taxon>
    </lineage>
</organism>
<dbReference type="EMBL" id="JAFBFH010000007">
    <property type="protein sequence ID" value="MBM7714521.1"/>
    <property type="molecule type" value="Genomic_DNA"/>
</dbReference>
<evidence type="ECO:0000313" key="1">
    <source>
        <dbReference type="EMBL" id="MBM7714521.1"/>
    </source>
</evidence>
<name>A0ABS2R4F1_9BACI</name>
<gene>
    <name evidence="1" type="ORF">JOC94_001493</name>
</gene>
<accession>A0ABS2R4F1</accession>
<dbReference type="RefSeq" id="WP_077109596.1">
    <property type="nucleotide sequence ID" value="NZ_JAFBFH010000007.1"/>
</dbReference>
<reference evidence="1 2" key="1">
    <citation type="submission" date="2021-01" db="EMBL/GenBank/DDBJ databases">
        <title>Genomic Encyclopedia of Type Strains, Phase IV (KMG-IV): sequencing the most valuable type-strain genomes for metagenomic binning, comparative biology and taxonomic classification.</title>
        <authorList>
            <person name="Goeker M."/>
        </authorList>
    </citation>
    <scope>NUCLEOTIDE SEQUENCE [LARGE SCALE GENOMIC DNA]</scope>
    <source>
        <strain evidence="1 2">DSM 105453</strain>
    </source>
</reference>
<comment type="caution">
    <text evidence="1">The sequence shown here is derived from an EMBL/GenBank/DDBJ whole genome shotgun (WGS) entry which is preliminary data.</text>
</comment>